<reference evidence="2 3" key="1">
    <citation type="submission" date="2018-11" db="EMBL/GenBank/DDBJ databases">
        <title>Rufibacter latericius sp. nov., isolated from water in Baiyang Lake.</title>
        <authorList>
            <person name="Yang Y."/>
        </authorList>
    </citation>
    <scope>NUCLEOTIDE SEQUENCE [LARGE SCALE GENOMIC DNA]</scope>
    <source>
        <strain evidence="2 3">R-22-1c-1</strain>
    </source>
</reference>
<dbReference type="OrthoDB" id="338827at2"/>
<dbReference type="AlphaFoldDB" id="A0A3M9MAN2"/>
<accession>A0A3M9MAN2</accession>
<comment type="caution">
    <text evidence="2">The sequence shown here is derived from an EMBL/GenBank/DDBJ whole genome shotgun (WGS) entry which is preliminary data.</text>
</comment>
<dbReference type="EMBL" id="RJJD01000021">
    <property type="protein sequence ID" value="RNI22576.1"/>
    <property type="molecule type" value="Genomic_DNA"/>
</dbReference>
<proteinExistence type="predicted"/>
<evidence type="ECO:0000313" key="3">
    <source>
        <dbReference type="Proteomes" id="UP000272117"/>
    </source>
</evidence>
<dbReference type="Proteomes" id="UP000272117">
    <property type="component" value="Unassembled WGS sequence"/>
</dbReference>
<feature type="domain" description="Right handed beta helix" evidence="1">
    <location>
        <begin position="118"/>
        <end position="301"/>
    </location>
</feature>
<organism evidence="2 3">
    <name type="scientific">Rufibacter latericius</name>
    <dbReference type="NCBI Taxonomy" id="2487040"/>
    <lineage>
        <taxon>Bacteria</taxon>
        <taxon>Pseudomonadati</taxon>
        <taxon>Bacteroidota</taxon>
        <taxon>Cytophagia</taxon>
        <taxon>Cytophagales</taxon>
        <taxon>Hymenobacteraceae</taxon>
        <taxon>Rufibacter</taxon>
    </lineage>
</organism>
<dbReference type="SMART" id="SM00710">
    <property type="entry name" value="PbH1"/>
    <property type="match status" value="5"/>
</dbReference>
<sequence length="392" mass="42300">MDTQILSQNQKRPGFKAIFVKIALFLLVLLLGGCEVEVSPLAESFIKVQSLTDLLKRKPDIVVYAGSSIQEAVNKARPGDVIKVYPGVYKEAIEVNKPNLTILGAGRVLIKNPGGQRNGIRVGEDGDGFTLYNVTLRDFGSNGVLMIRADDYVLNRVNTIDCGDYGLFPIASNRGRIEYCVASGHTDSGIYIGQCVDTKMRYNRTFGNVIGLEIENCSQVVAEYNQSYRNTAGLLVVLLPGLQVTVSSDILLRQNLVVNNNLENFALPGGGFETFVPKGTGILVVGADKTTLAQNVVVNNNFLGIAVISTALLGPLANIPPEDLALIEPNPDGTRVLRNVVKNNGSVQPELPVPAGDFFWDGSGTDNCWARNYYHTSFPAVLPSCSGTGSYL</sequence>
<name>A0A3M9MAN2_9BACT</name>
<dbReference type="InterPro" id="IPR039448">
    <property type="entry name" value="Beta_helix"/>
</dbReference>
<keyword evidence="3" id="KW-1185">Reference proteome</keyword>
<evidence type="ECO:0000259" key="1">
    <source>
        <dbReference type="Pfam" id="PF13229"/>
    </source>
</evidence>
<dbReference type="RefSeq" id="WP_123128932.1">
    <property type="nucleotide sequence ID" value="NZ_RJJD01000021.1"/>
</dbReference>
<dbReference type="NCBIfam" id="TIGR03805">
    <property type="entry name" value="beta_helix_1"/>
    <property type="match status" value="1"/>
</dbReference>
<dbReference type="Gene3D" id="2.160.20.10">
    <property type="entry name" value="Single-stranded right-handed beta-helix, Pectin lyase-like"/>
    <property type="match status" value="1"/>
</dbReference>
<dbReference type="InterPro" id="IPR022442">
    <property type="entry name" value="SO_2930-like_dom"/>
</dbReference>
<dbReference type="InterPro" id="IPR012334">
    <property type="entry name" value="Pectin_lyas_fold"/>
</dbReference>
<dbReference type="InterPro" id="IPR011050">
    <property type="entry name" value="Pectin_lyase_fold/virulence"/>
</dbReference>
<dbReference type="Pfam" id="PF13229">
    <property type="entry name" value="Beta_helix"/>
    <property type="match status" value="1"/>
</dbReference>
<gene>
    <name evidence="2" type="ORF">EFB08_20985</name>
</gene>
<evidence type="ECO:0000313" key="2">
    <source>
        <dbReference type="EMBL" id="RNI22576.1"/>
    </source>
</evidence>
<dbReference type="InterPro" id="IPR006626">
    <property type="entry name" value="PbH1"/>
</dbReference>
<protein>
    <recommendedName>
        <fullName evidence="1">Right handed beta helix domain-containing protein</fullName>
    </recommendedName>
</protein>
<dbReference type="SUPFAM" id="SSF51126">
    <property type="entry name" value="Pectin lyase-like"/>
    <property type="match status" value="1"/>
</dbReference>